<dbReference type="Proteomes" id="UP000017840">
    <property type="component" value="Unassembled WGS sequence"/>
</dbReference>
<sequence>MDEAKAAIESVRGHLFIADRGNRGLELVTGEFGALATFLAEECDWSEFELRIRLKHFEGWDDL</sequence>
<reference evidence="1 2" key="1">
    <citation type="journal article" date="2013" name="Genome Announc.">
        <title>Draft Genome Sequence of 'Candidatus Halobonum tyrrellensis' Strain G22, Isolated from the Hypersaline Waters of Lake Tyrrell, Australia.</title>
        <authorList>
            <person name="Ugalde J.A."/>
            <person name="Narasingarao P."/>
            <person name="Kuo S."/>
            <person name="Podell S."/>
            <person name="Allen E.E."/>
        </authorList>
    </citation>
    <scope>NUCLEOTIDE SEQUENCE [LARGE SCALE GENOMIC DNA]</scope>
    <source>
        <strain evidence="1 2">G22</strain>
    </source>
</reference>
<evidence type="ECO:0000313" key="1">
    <source>
        <dbReference type="EMBL" id="ESP87913.1"/>
    </source>
</evidence>
<protein>
    <submittedName>
        <fullName evidence="1">Uncharacterized protein</fullName>
    </submittedName>
</protein>
<proteinExistence type="predicted"/>
<name>V4HCX9_9EURY</name>
<dbReference type="eggNOG" id="arCOG08997">
    <property type="taxonomic scope" value="Archaea"/>
</dbReference>
<dbReference type="EMBL" id="ASGZ01000037">
    <property type="protein sequence ID" value="ESP87913.1"/>
    <property type="molecule type" value="Genomic_DNA"/>
</dbReference>
<organism evidence="1 2">
    <name type="scientific">Candidatus Halobonum tyrrellensis G22</name>
    <dbReference type="NCBI Taxonomy" id="1324957"/>
    <lineage>
        <taxon>Archaea</taxon>
        <taxon>Methanobacteriati</taxon>
        <taxon>Methanobacteriota</taxon>
        <taxon>Stenosarchaea group</taxon>
        <taxon>Halobacteria</taxon>
        <taxon>Halobacteriales</taxon>
        <taxon>Haloferacaceae</taxon>
        <taxon>Candidatus Halobonum</taxon>
    </lineage>
</organism>
<dbReference type="OrthoDB" id="224044at2157"/>
<gene>
    <name evidence="1" type="ORF">K933_11371</name>
</gene>
<accession>V4HCX9</accession>
<comment type="caution">
    <text evidence="1">The sequence shown here is derived from an EMBL/GenBank/DDBJ whole genome shotgun (WGS) entry which is preliminary data.</text>
</comment>
<dbReference type="AlphaFoldDB" id="V4HCX9"/>
<keyword evidence="2" id="KW-1185">Reference proteome</keyword>
<evidence type="ECO:0000313" key="2">
    <source>
        <dbReference type="Proteomes" id="UP000017840"/>
    </source>
</evidence>
<dbReference type="RefSeq" id="WP_023394854.1">
    <property type="nucleotide sequence ID" value="NZ_ASGZ01000037.1"/>
</dbReference>